<dbReference type="InterPro" id="IPR039536">
    <property type="entry name" value="TetR_C_Proteobacteria"/>
</dbReference>
<gene>
    <name evidence="4" type="ORF">IAI61_12945</name>
</gene>
<accession>A0ABS3KSK0</accession>
<dbReference type="InterPro" id="IPR009057">
    <property type="entry name" value="Homeodomain-like_sf"/>
</dbReference>
<dbReference type="Pfam" id="PF00440">
    <property type="entry name" value="TetR_N"/>
    <property type="match status" value="1"/>
</dbReference>
<protein>
    <submittedName>
        <fullName evidence="4">TetR/AcrR family transcriptional regulator</fullName>
    </submittedName>
</protein>
<dbReference type="InterPro" id="IPR001647">
    <property type="entry name" value="HTH_TetR"/>
</dbReference>
<reference evidence="4 5" key="1">
    <citation type="submission" date="2020-09" db="EMBL/GenBank/DDBJ databases">
        <title>Roseomonas.</title>
        <authorList>
            <person name="Zhu W."/>
        </authorList>
    </citation>
    <scope>NUCLEOTIDE SEQUENCE [LARGE SCALE GENOMIC DNA]</scope>
    <source>
        <strain evidence="4 5">573</strain>
    </source>
</reference>
<dbReference type="Proteomes" id="UP001518989">
    <property type="component" value="Unassembled WGS sequence"/>
</dbReference>
<keyword evidence="1 2" id="KW-0238">DNA-binding</keyword>
<dbReference type="PRINTS" id="PR00455">
    <property type="entry name" value="HTHTETR"/>
</dbReference>
<feature type="domain" description="HTH tetR-type" evidence="3">
    <location>
        <begin position="13"/>
        <end position="73"/>
    </location>
</feature>
<feature type="DNA-binding region" description="H-T-H motif" evidence="2">
    <location>
        <begin position="36"/>
        <end position="55"/>
    </location>
</feature>
<organism evidence="4 5">
    <name type="scientific">Roseomonas haemaphysalidis</name>
    <dbReference type="NCBI Taxonomy" id="2768162"/>
    <lineage>
        <taxon>Bacteria</taxon>
        <taxon>Pseudomonadati</taxon>
        <taxon>Pseudomonadota</taxon>
        <taxon>Alphaproteobacteria</taxon>
        <taxon>Acetobacterales</taxon>
        <taxon>Roseomonadaceae</taxon>
        <taxon>Roseomonas</taxon>
    </lineage>
</organism>
<evidence type="ECO:0000313" key="5">
    <source>
        <dbReference type="Proteomes" id="UP001518989"/>
    </source>
</evidence>
<keyword evidence="5" id="KW-1185">Reference proteome</keyword>
<dbReference type="PROSITE" id="PS50977">
    <property type="entry name" value="HTH_TETR_2"/>
    <property type="match status" value="1"/>
</dbReference>
<dbReference type="RefSeq" id="WP_207417723.1">
    <property type="nucleotide sequence ID" value="NZ_CP061177.1"/>
</dbReference>
<dbReference type="PANTHER" id="PTHR30055:SF146">
    <property type="entry name" value="HTH-TYPE TRANSCRIPTIONAL DUAL REGULATOR CECR"/>
    <property type="match status" value="1"/>
</dbReference>
<dbReference type="EMBL" id="JACTNG010000006">
    <property type="protein sequence ID" value="MBO1079940.1"/>
    <property type="molecule type" value="Genomic_DNA"/>
</dbReference>
<dbReference type="InterPro" id="IPR036271">
    <property type="entry name" value="Tet_transcr_reg_TetR-rel_C_sf"/>
</dbReference>
<dbReference type="Gene3D" id="1.10.10.60">
    <property type="entry name" value="Homeodomain-like"/>
    <property type="match status" value="1"/>
</dbReference>
<dbReference type="SUPFAM" id="SSF48498">
    <property type="entry name" value="Tetracyclin repressor-like, C-terminal domain"/>
    <property type="match status" value="1"/>
</dbReference>
<dbReference type="Gene3D" id="1.10.357.10">
    <property type="entry name" value="Tetracycline Repressor, domain 2"/>
    <property type="match status" value="1"/>
</dbReference>
<sequence length="219" mass="23466">MSAAIDLLSEHQSPKRRAILLAAAELFMADGYATVAMDAVARAAGVSKATLYAHFTGKEALFEAIVVDGCATMRLRAEALLAGAPRPLRQALEELGLHWLRFMLRPEVRALHRVMIAESGRFPALAHSFYAAGPLAMQQWLAAWLAAAQARGALPPTADPELAAEQFLSLLRGDLFVRAKLGLVRPDEEASLPALAARAAEAVLRLHAAPQQARADGFA</sequence>
<proteinExistence type="predicted"/>
<comment type="caution">
    <text evidence="4">The sequence shown here is derived from an EMBL/GenBank/DDBJ whole genome shotgun (WGS) entry which is preliminary data.</text>
</comment>
<name>A0ABS3KSK0_9PROT</name>
<evidence type="ECO:0000256" key="2">
    <source>
        <dbReference type="PROSITE-ProRule" id="PRU00335"/>
    </source>
</evidence>
<dbReference type="InterPro" id="IPR050109">
    <property type="entry name" value="HTH-type_TetR-like_transc_reg"/>
</dbReference>
<evidence type="ECO:0000313" key="4">
    <source>
        <dbReference type="EMBL" id="MBO1079940.1"/>
    </source>
</evidence>
<evidence type="ECO:0000259" key="3">
    <source>
        <dbReference type="PROSITE" id="PS50977"/>
    </source>
</evidence>
<dbReference type="PANTHER" id="PTHR30055">
    <property type="entry name" value="HTH-TYPE TRANSCRIPTIONAL REGULATOR RUTR"/>
    <property type="match status" value="1"/>
</dbReference>
<evidence type="ECO:0000256" key="1">
    <source>
        <dbReference type="ARBA" id="ARBA00023125"/>
    </source>
</evidence>
<dbReference type="Pfam" id="PF14246">
    <property type="entry name" value="TetR_C_7"/>
    <property type="match status" value="1"/>
</dbReference>
<dbReference type="SUPFAM" id="SSF46689">
    <property type="entry name" value="Homeodomain-like"/>
    <property type="match status" value="1"/>
</dbReference>